<accession>A0A6J1A4E0</accession>
<gene>
    <name evidence="2" type="primary">LOC110414926</name>
</gene>
<evidence type="ECO:0000313" key="2">
    <source>
        <dbReference type="RefSeq" id="XP_021282002.1"/>
    </source>
</evidence>
<organism evidence="1 2">
    <name type="scientific">Herrania umbratica</name>
    <dbReference type="NCBI Taxonomy" id="108875"/>
    <lineage>
        <taxon>Eukaryota</taxon>
        <taxon>Viridiplantae</taxon>
        <taxon>Streptophyta</taxon>
        <taxon>Embryophyta</taxon>
        <taxon>Tracheophyta</taxon>
        <taxon>Spermatophyta</taxon>
        <taxon>Magnoliopsida</taxon>
        <taxon>eudicotyledons</taxon>
        <taxon>Gunneridae</taxon>
        <taxon>Pentapetalae</taxon>
        <taxon>rosids</taxon>
        <taxon>malvids</taxon>
        <taxon>Malvales</taxon>
        <taxon>Malvaceae</taxon>
        <taxon>Byttnerioideae</taxon>
        <taxon>Herrania</taxon>
    </lineage>
</organism>
<name>A0A6J1A4E0_9ROSI</name>
<dbReference type="AlphaFoldDB" id="A0A6J1A4E0"/>
<dbReference type="Proteomes" id="UP000504621">
    <property type="component" value="Unplaced"/>
</dbReference>
<reference evidence="2" key="1">
    <citation type="submission" date="2025-08" db="UniProtKB">
        <authorList>
            <consortium name="RefSeq"/>
        </authorList>
    </citation>
    <scope>IDENTIFICATION</scope>
    <source>
        <tissue evidence="2">Leaf</tissue>
    </source>
</reference>
<evidence type="ECO:0000313" key="1">
    <source>
        <dbReference type="Proteomes" id="UP000504621"/>
    </source>
</evidence>
<keyword evidence="1" id="KW-1185">Reference proteome</keyword>
<protein>
    <submittedName>
        <fullName evidence="2">Uncharacterized protein LOC110414926 isoform X1</fullName>
    </submittedName>
</protein>
<dbReference type="GeneID" id="110414926"/>
<dbReference type="RefSeq" id="XP_021282002.1">
    <property type="nucleotide sequence ID" value="XM_021426327.1"/>
</dbReference>
<proteinExistence type="predicted"/>
<sequence length="105" mass="11390">MTIGSTSEDGGTQTFDQREQIGVGMGPFCSISVVKTTIGVADVWSAAELGLIADSPMLDSDKWSHLSYSSNLLLWTLTIFLQASNGLNLKCQHLEVGPFYLSPRH</sequence>